<comment type="cofactor">
    <cofactor evidence="7">
        <name>NAD(+)</name>
        <dbReference type="ChEBI" id="CHEBI:57540"/>
    </cofactor>
    <text evidence="7">Binds 1 NAD(+) per subunit.</text>
</comment>
<evidence type="ECO:0000256" key="6">
    <source>
        <dbReference type="ARBA" id="ARBA00023295"/>
    </source>
</evidence>
<dbReference type="InterPro" id="IPR001088">
    <property type="entry name" value="Glyco_hydro_4"/>
</dbReference>
<dbReference type="Gene3D" id="3.90.110.10">
    <property type="entry name" value="Lactate dehydrogenase/glycoside hydrolase, family 4, C-terminal"/>
    <property type="match status" value="1"/>
</dbReference>
<evidence type="ECO:0000256" key="2">
    <source>
        <dbReference type="ARBA" id="ARBA00022723"/>
    </source>
</evidence>
<keyword evidence="3 7" id="KW-0378">Hydrolase</keyword>
<dbReference type="PANTHER" id="PTHR32092:SF14">
    <property type="entry name" value="MALTOSE-6'-PHOSPHATE GLUCOSIDASE"/>
    <property type="match status" value="1"/>
</dbReference>
<keyword evidence="6 7" id="KW-0326">Glycosidase</keyword>
<dbReference type="SUPFAM" id="SSF56327">
    <property type="entry name" value="LDH C-terminal domain-like"/>
    <property type="match status" value="1"/>
</dbReference>
<name>A0ABW1UPX2_9LACO</name>
<keyword evidence="2" id="KW-0479">Metal-binding</keyword>
<dbReference type="RefSeq" id="WP_125597628.1">
    <property type="nucleotide sequence ID" value="NZ_JBHSSM010000017.1"/>
</dbReference>
<evidence type="ECO:0000313" key="10">
    <source>
        <dbReference type="Proteomes" id="UP001596310"/>
    </source>
</evidence>
<evidence type="ECO:0000313" key="9">
    <source>
        <dbReference type="EMBL" id="MFC6315383.1"/>
    </source>
</evidence>
<sequence length="442" mass="49661">MSKEAVIVAIAGGGSTFTPGIVNALLSGLDRFPVVEIRLYDIDGSRVELMGGLIKRIIEISKALIKVMVTTDGKEAFTGVDFVFSQIRAGGLKMREVDEKIPLKYGAIGQETCGAGGFSYGFRTMKAFIPLVKMIYSYAPDAWILNYTNPESIVAEIIRRTFPKAKIINACDMTISLEETMAENLGYNRDDFVPEYYGLNHFGWYRKIYDKSLQRDILPEILEKISGKGLELHEFQADDESWQATYKMLGRMIADFPGYFPNSYFEYYLYSDQVLAKSDKNYTRANEVMDSRERDVYSLAREIQENPMTPIPKAEKSKHGQYIVDMAVSILNDSHDRFLLIVPNEGSIENVRSDAVVEVPAYVGATGVESITMGKIPDFHKGLIEAQCAAEKLLVDAFVEQDYYKALQAFTLNQAVPSATVAKKCLDEFIIANGDYWPELHK</sequence>
<accession>A0ABW1UPX2</accession>
<dbReference type="Pfam" id="PF02056">
    <property type="entry name" value="Glyco_hydro_4"/>
    <property type="match status" value="1"/>
</dbReference>
<protein>
    <submittedName>
        <fullName evidence="9">Maltose-6'-phosphate glucosidase</fullName>
    </submittedName>
</protein>
<evidence type="ECO:0000256" key="3">
    <source>
        <dbReference type="ARBA" id="ARBA00022801"/>
    </source>
</evidence>
<dbReference type="EMBL" id="JBHSSM010000017">
    <property type="protein sequence ID" value="MFC6315383.1"/>
    <property type="molecule type" value="Genomic_DNA"/>
</dbReference>
<dbReference type="PROSITE" id="PS01324">
    <property type="entry name" value="GLYCOSYL_HYDROL_F4"/>
    <property type="match status" value="1"/>
</dbReference>
<reference evidence="10" key="1">
    <citation type="journal article" date="2019" name="Int. J. Syst. Evol. Microbiol.">
        <title>The Global Catalogue of Microorganisms (GCM) 10K type strain sequencing project: providing services to taxonomists for standard genome sequencing and annotation.</title>
        <authorList>
            <consortium name="The Broad Institute Genomics Platform"/>
            <consortium name="The Broad Institute Genome Sequencing Center for Infectious Disease"/>
            <person name="Wu L."/>
            <person name="Ma J."/>
        </authorList>
    </citation>
    <scope>NUCLEOTIDE SEQUENCE [LARGE SCALE GENOMIC DNA]</scope>
    <source>
        <strain evidence="10">CCM 8897</strain>
    </source>
</reference>
<keyword evidence="4 7" id="KW-0520">NAD</keyword>
<dbReference type="InterPro" id="IPR015955">
    <property type="entry name" value="Lactate_DH/Glyco_Ohase_4_C"/>
</dbReference>
<evidence type="ECO:0000256" key="1">
    <source>
        <dbReference type="ARBA" id="ARBA00010141"/>
    </source>
</evidence>
<evidence type="ECO:0000259" key="8">
    <source>
        <dbReference type="Pfam" id="PF11975"/>
    </source>
</evidence>
<dbReference type="Gene3D" id="3.40.50.720">
    <property type="entry name" value="NAD(P)-binding Rossmann-like Domain"/>
    <property type="match status" value="1"/>
</dbReference>
<keyword evidence="5" id="KW-0464">Manganese</keyword>
<dbReference type="PANTHER" id="PTHR32092">
    <property type="entry name" value="6-PHOSPHO-BETA-GLUCOSIDASE-RELATED"/>
    <property type="match status" value="1"/>
</dbReference>
<dbReference type="InterPro" id="IPR022616">
    <property type="entry name" value="Glyco_hydro_4_C"/>
</dbReference>
<dbReference type="InterPro" id="IPR036291">
    <property type="entry name" value="NAD(P)-bd_dom_sf"/>
</dbReference>
<comment type="caution">
    <text evidence="9">The sequence shown here is derived from an EMBL/GenBank/DDBJ whole genome shotgun (WGS) entry which is preliminary data.</text>
</comment>
<feature type="domain" description="Glycosyl hydrolase family 4 C-terminal" evidence="8">
    <location>
        <begin position="196"/>
        <end position="416"/>
    </location>
</feature>
<organism evidence="9 10">
    <name type="scientific">Lapidilactobacillus achengensis</name>
    <dbReference type="NCBI Taxonomy" id="2486000"/>
    <lineage>
        <taxon>Bacteria</taxon>
        <taxon>Bacillati</taxon>
        <taxon>Bacillota</taxon>
        <taxon>Bacilli</taxon>
        <taxon>Lactobacillales</taxon>
        <taxon>Lactobacillaceae</taxon>
        <taxon>Lapidilactobacillus</taxon>
    </lineage>
</organism>
<evidence type="ECO:0000256" key="4">
    <source>
        <dbReference type="ARBA" id="ARBA00023027"/>
    </source>
</evidence>
<dbReference type="InterPro" id="IPR019802">
    <property type="entry name" value="GlycHydrolase_4_CS"/>
</dbReference>
<dbReference type="Pfam" id="PF11975">
    <property type="entry name" value="Glyco_hydro_4C"/>
    <property type="match status" value="1"/>
</dbReference>
<keyword evidence="10" id="KW-1185">Reference proteome</keyword>
<evidence type="ECO:0000256" key="5">
    <source>
        <dbReference type="ARBA" id="ARBA00023211"/>
    </source>
</evidence>
<dbReference type="PRINTS" id="PR00732">
    <property type="entry name" value="GLHYDRLASE4"/>
</dbReference>
<evidence type="ECO:0000256" key="7">
    <source>
        <dbReference type="RuleBase" id="RU361152"/>
    </source>
</evidence>
<comment type="similarity">
    <text evidence="1 7">Belongs to the glycosyl hydrolase 4 family.</text>
</comment>
<dbReference type="SUPFAM" id="SSF51735">
    <property type="entry name" value="NAD(P)-binding Rossmann-fold domains"/>
    <property type="match status" value="1"/>
</dbReference>
<dbReference type="Proteomes" id="UP001596310">
    <property type="component" value="Unassembled WGS sequence"/>
</dbReference>
<proteinExistence type="inferred from homology"/>
<gene>
    <name evidence="9" type="ORF">ACFQHW_07400</name>
</gene>